<dbReference type="KEGG" id="tak:Tharo_1976"/>
<accession>A0A2R4BNS0</accession>
<dbReference type="PANTHER" id="PTHR11735">
    <property type="entry name" value="TRNA N6-ADENOSINE THREONYLCARBAMOYLTRANSFERASE"/>
    <property type="match status" value="1"/>
</dbReference>
<dbReference type="EMBL" id="CP028339">
    <property type="protein sequence ID" value="AVR88882.1"/>
    <property type="molecule type" value="Genomic_DNA"/>
</dbReference>
<dbReference type="NCBIfam" id="TIGR03725">
    <property type="entry name" value="T6A_YeaZ"/>
    <property type="match status" value="1"/>
</dbReference>
<keyword evidence="3" id="KW-1185">Reference proteome</keyword>
<dbReference type="PANTHER" id="PTHR11735:SF11">
    <property type="entry name" value="TRNA THREONYLCARBAMOYLADENOSINE BIOSYNTHESIS PROTEIN TSAB"/>
    <property type="match status" value="1"/>
</dbReference>
<protein>
    <submittedName>
        <fullName evidence="2">TsaB protein</fullName>
    </submittedName>
</protein>
<evidence type="ECO:0000259" key="1">
    <source>
        <dbReference type="Pfam" id="PF00814"/>
    </source>
</evidence>
<organism evidence="2 3">
    <name type="scientific">Thauera aromatica K172</name>
    <dbReference type="NCBI Taxonomy" id="44139"/>
    <lineage>
        <taxon>Bacteria</taxon>
        <taxon>Pseudomonadati</taxon>
        <taxon>Pseudomonadota</taxon>
        <taxon>Betaproteobacteria</taxon>
        <taxon>Rhodocyclales</taxon>
        <taxon>Zoogloeaceae</taxon>
        <taxon>Thauera</taxon>
    </lineage>
</organism>
<dbReference type="GO" id="GO:0005829">
    <property type="term" value="C:cytosol"/>
    <property type="evidence" value="ECO:0007669"/>
    <property type="project" value="TreeGrafter"/>
</dbReference>
<dbReference type="InterPro" id="IPR043129">
    <property type="entry name" value="ATPase_NBD"/>
</dbReference>
<dbReference type="Gene3D" id="3.30.420.40">
    <property type="match status" value="2"/>
</dbReference>
<evidence type="ECO:0000313" key="3">
    <source>
        <dbReference type="Proteomes" id="UP000241885"/>
    </source>
</evidence>
<reference evidence="2 3" key="1">
    <citation type="submission" date="2018-03" db="EMBL/GenBank/DDBJ databases">
        <title>Complete genome sequence of Thauera aromatica, a model organism for studying aromatic compound degradation under denitrifying conditions.</title>
        <authorList>
            <person name="Lo H.-Y."/>
            <person name="Goris T."/>
            <person name="Boll M."/>
            <person name="Mueller J.A."/>
        </authorList>
    </citation>
    <scope>NUCLEOTIDE SEQUENCE [LARGE SCALE GENOMIC DNA]</scope>
    <source>
        <strain evidence="2 3">K172</strain>
    </source>
</reference>
<proteinExistence type="predicted"/>
<gene>
    <name evidence="2" type="ORF">Tharo_1976</name>
</gene>
<dbReference type="GO" id="GO:0002949">
    <property type="term" value="P:tRNA threonylcarbamoyladenosine modification"/>
    <property type="evidence" value="ECO:0007669"/>
    <property type="project" value="InterPro"/>
</dbReference>
<sequence>MKVLAIETACEQGSVALLYEGELLSRRIEGAKNHSEAVLRDIRDLLGEAGLVPAQLDAVAFGAGPGAFTGLRLACGIAQGLALGADLGVAAICSLQALALRAEAPRVFVATDARLGEVYHAAFVHDAENEPQAVTGVGCCAPAEVVLPPGRWSAAGSAFAAWPEVLRQRLDDRLDACLPSLLPDAAEVARLAVRRVERGALLAPEHAAPLYVRDKVALTTAERLARGGRA</sequence>
<evidence type="ECO:0000313" key="2">
    <source>
        <dbReference type="EMBL" id="AVR88882.1"/>
    </source>
</evidence>
<dbReference type="InterPro" id="IPR022496">
    <property type="entry name" value="T6A_TsaB"/>
</dbReference>
<dbReference type="AlphaFoldDB" id="A0A2R4BNS0"/>
<dbReference type="CDD" id="cd24032">
    <property type="entry name" value="ASKHA_NBD_TsaB"/>
    <property type="match status" value="1"/>
</dbReference>
<dbReference type="SUPFAM" id="SSF53067">
    <property type="entry name" value="Actin-like ATPase domain"/>
    <property type="match status" value="2"/>
</dbReference>
<dbReference type="RefSeq" id="WP_107221051.1">
    <property type="nucleotide sequence ID" value="NZ_CP028339.1"/>
</dbReference>
<dbReference type="Pfam" id="PF00814">
    <property type="entry name" value="TsaD"/>
    <property type="match status" value="1"/>
</dbReference>
<dbReference type="OrthoDB" id="9809995at2"/>
<dbReference type="InterPro" id="IPR000905">
    <property type="entry name" value="Gcp-like_dom"/>
</dbReference>
<name>A0A2R4BNS0_THAAR</name>
<dbReference type="Proteomes" id="UP000241885">
    <property type="component" value="Chromosome"/>
</dbReference>
<feature type="domain" description="Gcp-like" evidence="1">
    <location>
        <begin position="31"/>
        <end position="146"/>
    </location>
</feature>